<evidence type="ECO:0000259" key="3">
    <source>
        <dbReference type="Pfam" id="PF00534"/>
    </source>
</evidence>
<evidence type="ECO:0000313" key="5">
    <source>
        <dbReference type="Proteomes" id="UP000201613"/>
    </source>
</evidence>
<protein>
    <submittedName>
        <fullName evidence="4">2-deoxystreptamine N-acetyl-D-glucosaminyltransferase</fullName>
        <ecNumber evidence="4">2.4.1.283</ecNumber>
    </submittedName>
</protein>
<sequence length="431" mass="46809">MTASTSSARTSPALPASAEEPDSLLITLGAPFYRWQGKLYIEDQSISGLKTWAENFTRVKACSICHAAAPPPGWSEAEAGGITAPTFELVDLPNGYHLPTFLRSRAAVADRLAEVMARCTYRSFAIGGWIGDWGITGAGVARKRGLSHAVWFDRVESQIMATRAEGSLPRKLWGRVKAAITAHNERRALRGADLALLHGRTVFDRLSPFSRDPHIVEDIDLEDVDRISPTALAEKREGAATGPLRLIYVGRADEMKGPLHWVAVLGALYAKGIPFEADWVGDGVLLDQMRAEADRLGIAECITFHGFVSDRPRVLDLMRRAQIMLFCHMTDESPRNLVEALHAATPLLGFADPYASSLVAEQGAGRLVPRGDSVALAEAVATLDADRATLADMIARAGRSARHLTRTQVYRARREIIHKSLGPPKAPIAAA</sequence>
<evidence type="ECO:0000313" key="4">
    <source>
        <dbReference type="EMBL" id="SMY06549.1"/>
    </source>
</evidence>
<keyword evidence="2 4" id="KW-0808">Transferase</keyword>
<keyword evidence="1 4" id="KW-0328">Glycosyltransferase</keyword>
<reference evidence="4 5" key="1">
    <citation type="submission" date="2017-05" db="EMBL/GenBank/DDBJ databases">
        <authorList>
            <person name="Song R."/>
            <person name="Chenine A.L."/>
            <person name="Ruprecht R.M."/>
        </authorList>
    </citation>
    <scope>NUCLEOTIDE SEQUENCE [LARGE SCALE GENOMIC DNA]</scope>
    <source>
        <strain evidence="4 5">CECT 8899</strain>
    </source>
</reference>
<proteinExistence type="predicted"/>
<dbReference type="Pfam" id="PF00534">
    <property type="entry name" value="Glycos_transf_1"/>
    <property type="match status" value="1"/>
</dbReference>
<dbReference type="PANTHER" id="PTHR12526:SF510">
    <property type="entry name" value="D-INOSITOL 3-PHOSPHATE GLYCOSYLTRANSFERASE"/>
    <property type="match status" value="1"/>
</dbReference>
<dbReference type="Gene3D" id="3.40.50.2000">
    <property type="entry name" value="Glycogen Phosphorylase B"/>
    <property type="match status" value="1"/>
</dbReference>
<dbReference type="InterPro" id="IPR001296">
    <property type="entry name" value="Glyco_trans_1"/>
</dbReference>
<dbReference type="AlphaFoldDB" id="A0A238LA39"/>
<dbReference type="Proteomes" id="UP000201613">
    <property type="component" value="Unassembled WGS sequence"/>
</dbReference>
<evidence type="ECO:0000256" key="2">
    <source>
        <dbReference type="ARBA" id="ARBA00022679"/>
    </source>
</evidence>
<dbReference type="RefSeq" id="WP_093990713.1">
    <property type="nucleotide sequence ID" value="NZ_FXZK01000001.1"/>
</dbReference>
<dbReference type="PANTHER" id="PTHR12526">
    <property type="entry name" value="GLYCOSYLTRANSFERASE"/>
    <property type="match status" value="1"/>
</dbReference>
<evidence type="ECO:0000256" key="1">
    <source>
        <dbReference type="ARBA" id="ARBA00022676"/>
    </source>
</evidence>
<organism evidence="4 5">
    <name type="scientific">Flavimaricola marinus</name>
    <dbReference type="NCBI Taxonomy" id="1819565"/>
    <lineage>
        <taxon>Bacteria</taxon>
        <taxon>Pseudomonadati</taxon>
        <taxon>Pseudomonadota</taxon>
        <taxon>Alphaproteobacteria</taxon>
        <taxon>Rhodobacterales</taxon>
        <taxon>Paracoccaceae</taxon>
        <taxon>Flavimaricola</taxon>
    </lineage>
</organism>
<keyword evidence="5" id="KW-1185">Reference proteome</keyword>
<accession>A0A238LA39</accession>
<dbReference type="OrthoDB" id="503550at2"/>
<dbReference type="EMBL" id="FXZK01000001">
    <property type="protein sequence ID" value="SMY06549.1"/>
    <property type="molecule type" value="Genomic_DNA"/>
</dbReference>
<dbReference type="EC" id="2.4.1.283" evidence="4"/>
<dbReference type="GO" id="GO:0102319">
    <property type="term" value="F:2-deoxystreptamine N-acetyl-D-glucosaminyltransferase activity"/>
    <property type="evidence" value="ECO:0007669"/>
    <property type="project" value="UniProtKB-EC"/>
</dbReference>
<name>A0A238LA39_9RHOB</name>
<dbReference type="SUPFAM" id="SSF53756">
    <property type="entry name" value="UDP-Glycosyltransferase/glycogen phosphorylase"/>
    <property type="match status" value="1"/>
</dbReference>
<feature type="domain" description="Glycosyl transferase family 1" evidence="3">
    <location>
        <begin position="235"/>
        <end position="397"/>
    </location>
</feature>
<gene>
    <name evidence="4" type="primary">neoD</name>
    <name evidence="4" type="ORF">LOM8899_00676</name>
</gene>